<dbReference type="Gene3D" id="3.40.50.150">
    <property type="entry name" value="Vaccinia Virus protein VP39"/>
    <property type="match status" value="1"/>
</dbReference>
<dbReference type="PANTHER" id="PTHR10629">
    <property type="entry name" value="CYTOSINE-SPECIFIC METHYLTRANSFERASE"/>
    <property type="match status" value="1"/>
</dbReference>
<protein>
    <recommendedName>
        <fullName evidence="1">DNA (cytosine-5-)-methyltransferase</fullName>
        <ecNumber evidence="1">2.1.1.37</ecNumber>
    </recommendedName>
</protein>
<keyword evidence="2 7" id="KW-0489">Methyltransferase</keyword>
<accession>A0A4R3MXV4</accession>
<dbReference type="EMBL" id="SMAO01000004">
    <property type="protein sequence ID" value="TCT21175.1"/>
    <property type="molecule type" value="Genomic_DNA"/>
</dbReference>
<evidence type="ECO:0000256" key="2">
    <source>
        <dbReference type="ARBA" id="ARBA00022603"/>
    </source>
</evidence>
<dbReference type="InterPro" id="IPR001525">
    <property type="entry name" value="C5_MeTfrase"/>
</dbReference>
<evidence type="ECO:0000256" key="5">
    <source>
        <dbReference type="ARBA" id="ARBA00022747"/>
    </source>
</evidence>
<dbReference type="InterPro" id="IPR050390">
    <property type="entry name" value="C5-Methyltransferase"/>
</dbReference>
<keyword evidence="3" id="KW-0808">Transferase</keyword>
<dbReference type="PRINTS" id="PR00105">
    <property type="entry name" value="C5METTRFRASE"/>
</dbReference>
<reference evidence="7 8" key="1">
    <citation type="submission" date="2019-03" db="EMBL/GenBank/DDBJ databases">
        <title>Genomic Encyclopedia of Type Strains, Phase IV (KMG-IV): sequencing the most valuable type-strain genomes for metagenomic binning, comparative biology and taxonomic classification.</title>
        <authorList>
            <person name="Goeker M."/>
        </authorList>
    </citation>
    <scope>NUCLEOTIDE SEQUENCE [LARGE SCALE GENOMIC DNA]</scope>
    <source>
        <strain evidence="7 8">DSM 13587</strain>
    </source>
</reference>
<keyword evidence="4" id="KW-0949">S-adenosyl-L-methionine</keyword>
<dbReference type="GO" id="GO:0003886">
    <property type="term" value="F:DNA (cytosine-5-)-methyltransferase activity"/>
    <property type="evidence" value="ECO:0007669"/>
    <property type="project" value="UniProtKB-EC"/>
</dbReference>
<evidence type="ECO:0000256" key="3">
    <source>
        <dbReference type="ARBA" id="ARBA00022679"/>
    </source>
</evidence>
<dbReference type="GO" id="GO:0009307">
    <property type="term" value="P:DNA restriction-modification system"/>
    <property type="evidence" value="ECO:0007669"/>
    <property type="project" value="UniProtKB-KW"/>
</dbReference>
<dbReference type="Pfam" id="PF00145">
    <property type="entry name" value="DNA_methylase"/>
    <property type="match status" value="1"/>
</dbReference>
<dbReference type="Proteomes" id="UP000295717">
    <property type="component" value="Unassembled WGS sequence"/>
</dbReference>
<dbReference type="PANTHER" id="PTHR10629:SF52">
    <property type="entry name" value="DNA (CYTOSINE-5)-METHYLTRANSFERASE 1"/>
    <property type="match status" value="1"/>
</dbReference>
<sequence length="559" mass="60380">MLSEIRHFHLFCGLGGAAAGFNRGQARIGAMQANFRCLGGIDSDPAAVRDFEHLVGVQGTCLDLFSRTQYRAWHGCEPPAEWREALPEDLRRAAGNAAPNVLFTSPPCKGFSGLLSTAKSETARYQALMELTLRGIWLALEAWADDPPEFFILENVPRIATRGAHLLDQIEGLLRQYGYACARTTHDCGTLAGLSQSRRRFLLVARHIAKVPPCLYEPPYRPLRGIGDAIGRLPLPSTPEAGPMHVLPALQWKTWVRLAFVPAGKDWRALQMLRIGADGNLIDYLIVPDMYRCAYGVTAWDAPSGTITGDARPSKGGFAVADPRRVKERAEYGQYGVQAWNKPSQTVTGQALVGGGRFAVADPRLPEQDCRHATKYRVVRWTDAAPTVTGTDRIGSGAQSVADPRVMISGAKGFLGSGHYGIVPWGASSGAVTGSAGPDNGRWNVADPRIPEGHENVRAIIIAEDGTWHRPLTTLELAVLQGLYDPEERSLDLDGASHSAWRERIGNAVPPPAAAAIASAMGQALLLARAGERFVLSSTPVWVRPLAIALSVQSRGDVS</sequence>
<dbReference type="GO" id="GO:0044027">
    <property type="term" value="P:negative regulation of gene expression via chromosomal CpG island methylation"/>
    <property type="evidence" value="ECO:0007669"/>
    <property type="project" value="TreeGrafter"/>
</dbReference>
<gene>
    <name evidence="7" type="ORF">EDC35_10428</name>
</gene>
<name>A0A4R3MXV4_9GAMM</name>
<evidence type="ECO:0000256" key="6">
    <source>
        <dbReference type="ARBA" id="ARBA00047422"/>
    </source>
</evidence>
<dbReference type="SUPFAM" id="SSF53335">
    <property type="entry name" value="S-adenosyl-L-methionine-dependent methyltransferases"/>
    <property type="match status" value="1"/>
</dbReference>
<dbReference type="AlphaFoldDB" id="A0A4R3MXV4"/>
<dbReference type="OrthoDB" id="9813719at2"/>
<comment type="catalytic activity">
    <reaction evidence="6">
        <text>a 2'-deoxycytidine in DNA + S-adenosyl-L-methionine = a 5-methyl-2'-deoxycytidine in DNA + S-adenosyl-L-homocysteine + H(+)</text>
        <dbReference type="Rhea" id="RHEA:13681"/>
        <dbReference type="Rhea" id="RHEA-COMP:11369"/>
        <dbReference type="Rhea" id="RHEA-COMP:11370"/>
        <dbReference type="ChEBI" id="CHEBI:15378"/>
        <dbReference type="ChEBI" id="CHEBI:57856"/>
        <dbReference type="ChEBI" id="CHEBI:59789"/>
        <dbReference type="ChEBI" id="CHEBI:85452"/>
        <dbReference type="ChEBI" id="CHEBI:85454"/>
        <dbReference type="EC" id="2.1.1.37"/>
    </reaction>
</comment>
<keyword evidence="8" id="KW-1185">Reference proteome</keyword>
<evidence type="ECO:0000256" key="1">
    <source>
        <dbReference type="ARBA" id="ARBA00011975"/>
    </source>
</evidence>
<evidence type="ECO:0000313" key="7">
    <source>
        <dbReference type="EMBL" id="TCT21175.1"/>
    </source>
</evidence>
<dbReference type="InterPro" id="IPR029063">
    <property type="entry name" value="SAM-dependent_MTases_sf"/>
</dbReference>
<dbReference type="GO" id="GO:0003677">
    <property type="term" value="F:DNA binding"/>
    <property type="evidence" value="ECO:0007669"/>
    <property type="project" value="TreeGrafter"/>
</dbReference>
<keyword evidence="5" id="KW-0680">Restriction system</keyword>
<evidence type="ECO:0000256" key="4">
    <source>
        <dbReference type="ARBA" id="ARBA00022691"/>
    </source>
</evidence>
<dbReference type="GO" id="GO:0032259">
    <property type="term" value="P:methylation"/>
    <property type="evidence" value="ECO:0007669"/>
    <property type="project" value="UniProtKB-KW"/>
</dbReference>
<dbReference type="RefSeq" id="WP_132976791.1">
    <property type="nucleotide sequence ID" value="NZ_SMAO01000004.1"/>
</dbReference>
<comment type="caution">
    <text evidence="7">The sequence shown here is derived from an EMBL/GenBank/DDBJ whole genome shotgun (WGS) entry which is preliminary data.</text>
</comment>
<evidence type="ECO:0000313" key="8">
    <source>
        <dbReference type="Proteomes" id="UP000295717"/>
    </source>
</evidence>
<dbReference type="Gene3D" id="3.90.120.10">
    <property type="entry name" value="DNA Methylase, subunit A, domain 2"/>
    <property type="match status" value="1"/>
</dbReference>
<organism evidence="7 8">
    <name type="scientific">Thiobaca trueperi</name>
    <dbReference type="NCBI Taxonomy" id="127458"/>
    <lineage>
        <taxon>Bacteria</taxon>
        <taxon>Pseudomonadati</taxon>
        <taxon>Pseudomonadota</taxon>
        <taxon>Gammaproteobacteria</taxon>
        <taxon>Chromatiales</taxon>
        <taxon>Chromatiaceae</taxon>
        <taxon>Thiobaca</taxon>
    </lineage>
</organism>
<proteinExistence type="predicted"/>
<dbReference type="EC" id="2.1.1.37" evidence="1"/>